<evidence type="ECO:0000313" key="2">
    <source>
        <dbReference type="EMBL" id="MDV6230868.1"/>
    </source>
</evidence>
<feature type="region of interest" description="Disordered" evidence="1">
    <location>
        <begin position="1"/>
        <end position="22"/>
    </location>
</feature>
<sequence>MNPPNVRRINGSHNPDDRSYTGLGYVDKDGVYHFPNGSILPATGGMTSPDGSHQLGAMTLVVREDGSPSTIPTPDAADPVDSALQRLHCVDTERQDAYDLATFGEIGGAPVVDPVDFDPILPMSGGLGADPHSQAVRAYEVGSPERTAAIEESRRTHPERHQGTSPYTDSGSPYNPLTPIENR</sequence>
<evidence type="ECO:0000256" key="1">
    <source>
        <dbReference type="SAM" id="MobiDB-lite"/>
    </source>
</evidence>
<feature type="region of interest" description="Disordered" evidence="1">
    <location>
        <begin position="143"/>
        <end position="183"/>
    </location>
</feature>
<keyword evidence="3" id="KW-1185">Reference proteome</keyword>
<dbReference type="RefSeq" id="WP_317548240.1">
    <property type="nucleotide sequence ID" value="NZ_JAWLKE010000003.1"/>
</dbReference>
<gene>
    <name evidence="2" type="ORF">R3P95_09930</name>
</gene>
<dbReference type="Proteomes" id="UP001185899">
    <property type="component" value="Unassembled WGS sequence"/>
</dbReference>
<feature type="compositionally biased region" description="Polar residues" evidence="1">
    <location>
        <begin position="163"/>
        <end position="175"/>
    </location>
</feature>
<dbReference type="EMBL" id="JAWLKE010000003">
    <property type="protein sequence ID" value="MDV6230868.1"/>
    <property type="molecule type" value="Genomic_DNA"/>
</dbReference>
<evidence type="ECO:0000313" key="3">
    <source>
        <dbReference type="Proteomes" id="UP001185899"/>
    </source>
</evidence>
<reference evidence="2 3" key="1">
    <citation type="submission" date="2023-10" db="EMBL/GenBank/DDBJ databases">
        <title>Development of a sustainable strategy for remediation of hydrocarbon-contaminated territories based on the waste exchange concept.</title>
        <authorList>
            <person name="Krivoruchko A."/>
        </authorList>
    </citation>
    <scope>NUCLEOTIDE SEQUENCE [LARGE SCALE GENOMIC DNA]</scope>
    <source>
        <strain evidence="2 3">IEGM 1322</strain>
    </source>
</reference>
<feature type="compositionally biased region" description="Basic and acidic residues" evidence="1">
    <location>
        <begin position="148"/>
        <end position="162"/>
    </location>
</feature>
<accession>A0ABU4AX90</accession>
<proteinExistence type="predicted"/>
<organism evidence="2 3">
    <name type="scientific">Rhodococcus cercidiphylli</name>
    <dbReference type="NCBI Taxonomy" id="489916"/>
    <lineage>
        <taxon>Bacteria</taxon>
        <taxon>Bacillati</taxon>
        <taxon>Actinomycetota</taxon>
        <taxon>Actinomycetes</taxon>
        <taxon>Mycobacteriales</taxon>
        <taxon>Nocardiaceae</taxon>
        <taxon>Rhodococcus</taxon>
    </lineage>
</organism>
<name>A0ABU4AX90_9NOCA</name>
<protein>
    <submittedName>
        <fullName evidence="2">Uncharacterized protein</fullName>
    </submittedName>
</protein>
<comment type="caution">
    <text evidence="2">The sequence shown here is derived from an EMBL/GenBank/DDBJ whole genome shotgun (WGS) entry which is preliminary data.</text>
</comment>